<gene>
    <name evidence="4" type="ORF">LUZ63_014190</name>
</gene>
<comment type="function">
    <text evidence="1">Plant non-specific lipid-transfer proteins transfer phospholipids as well as galactolipids across membranes. May play a role in wax or cutin deposition in the cell walls of expanding epidermal cells and certain secretory tissues.</text>
</comment>
<keyword evidence="1" id="KW-0813">Transport</keyword>
<dbReference type="PROSITE" id="PS00597">
    <property type="entry name" value="PLANT_LTP"/>
    <property type="match status" value="1"/>
</dbReference>
<evidence type="ECO:0000256" key="1">
    <source>
        <dbReference type="RuleBase" id="RU000628"/>
    </source>
</evidence>
<evidence type="ECO:0000313" key="5">
    <source>
        <dbReference type="Proteomes" id="UP001151287"/>
    </source>
</evidence>
<dbReference type="PRINTS" id="PR00382">
    <property type="entry name" value="LIPIDTRNSFER"/>
</dbReference>
<comment type="caution">
    <text evidence="4">The sequence shown here is derived from an EMBL/GenBank/DDBJ whole genome shotgun (WGS) entry which is preliminary data.</text>
</comment>
<dbReference type="EMBL" id="JAMQYH010000004">
    <property type="protein sequence ID" value="KAJ1690035.1"/>
    <property type="molecule type" value="Genomic_DNA"/>
</dbReference>
<dbReference type="AlphaFoldDB" id="A0A9Q0CA83"/>
<feature type="chain" id="PRO_5040261949" description="Non-specific lipid-transfer protein" evidence="2">
    <location>
        <begin position="24"/>
        <end position="138"/>
    </location>
</feature>
<dbReference type="Proteomes" id="UP001151287">
    <property type="component" value="Unassembled WGS sequence"/>
</dbReference>
<reference evidence="4" key="1">
    <citation type="journal article" date="2022" name="Cell">
        <title>Repeat-based holocentromeres influence genome architecture and karyotype evolution.</title>
        <authorList>
            <person name="Hofstatter P.G."/>
            <person name="Thangavel G."/>
            <person name="Lux T."/>
            <person name="Neumann P."/>
            <person name="Vondrak T."/>
            <person name="Novak P."/>
            <person name="Zhang M."/>
            <person name="Costa L."/>
            <person name="Castellani M."/>
            <person name="Scott A."/>
            <person name="Toegelov H."/>
            <person name="Fuchs J."/>
            <person name="Mata-Sucre Y."/>
            <person name="Dias Y."/>
            <person name="Vanzela A.L.L."/>
            <person name="Huettel B."/>
            <person name="Almeida C.C.S."/>
            <person name="Simkova H."/>
            <person name="Souza G."/>
            <person name="Pedrosa-Harand A."/>
            <person name="Macas J."/>
            <person name="Mayer K.F.X."/>
            <person name="Houben A."/>
            <person name="Marques A."/>
        </authorList>
    </citation>
    <scope>NUCLEOTIDE SEQUENCE</scope>
    <source>
        <strain evidence="4">RhyBre1mFocal</strain>
    </source>
</reference>
<dbReference type="InterPro" id="IPR036312">
    <property type="entry name" value="Bifun_inhib/LTP/seed_sf"/>
</dbReference>
<dbReference type="CDD" id="cd01960">
    <property type="entry name" value="nsLTP1"/>
    <property type="match status" value="1"/>
</dbReference>
<keyword evidence="1" id="KW-0446">Lipid-binding</keyword>
<feature type="signal peptide" evidence="2">
    <location>
        <begin position="1"/>
        <end position="23"/>
    </location>
</feature>
<comment type="similarity">
    <text evidence="1">Belongs to the plant LTP family.</text>
</comment>
<feature type="domain" description="Bifunctional inhibitor/plant lipid transfer protein/seed storage helical" evidence="3">
    <location>
        <begin position="27"/>
        <end position="112"/>
    </location>
</feature>
<dbReference type="OrthoDB" id="1917968at2759"/>
<dbReference type="InterPro" id="IPR016140">
    <property type="entry name" value="Bifunc_inhib/LTP/seed_store"/>
</dbReference>
<evidence type="ECO:0000256" key="2">
    <source>
        <dbReference type="SAM" id="SignalP"/>
    </source>
</evidence>
<dbReference type="SUPFAM" id="SSF47699">
    <property type="entry name" value="Bifunctional inhibitor/lipid-transfer protein/seed storage 2S albumin"/>
    <property type="match status" value="1"/>
</dbReference>
<dbReference type="Gene3D" id="1.10.110.10">
    <property type="entry name" value="Plant lipid-transfer and hydrophobic proteins"/>
    <property type="match status" value="1"/>
</dbReference>
<organism evidence="4 5">
    <name type="scientific">Rhynchospora breviuscula</name>
    <dbReference type="NCBI Taxonomy" id="2022672"/>
    <lineage>
        <taxon>Eukaryota</taxon>
        <taxon>Viridiplantae</taxon>
        <taxon>Streptophyta</taxon>
        <taxon>Embryophyta</taxon>
        <taxon>Tracheophyta</taxon>
        <taxon>Spermatophyta</taxon>
        <taxon>Magnoliopsida</taxon>
        <taxon>Liliopsida</taxon>
        <taxon>Poales</taxon>
        <taxon>Cyperaceae</taxon>
        <taxon>Cyperoideae</taxon>
        <taxon>Rhynchosporeae</taxon>
        <taxon>Rhynchospora</taxon>
    </lineage>
</organism>
<sequence>MKLTLFILSLLLTSFLFSHTSNAAVTCGDVETKAVSCVAFVTGKQPKPTPVCCRNLKMLAASAKTVNDKRAICRCLKEGVNAFPGVKDKYLSQVPRLCGIRIPFPVSLNTNCDSLASLSFATTTVPDNLHWASSRVDK</sequence>
<dbReference type="Pfam" id="PF00234">
    <property type="entry name" value="Tryp_alpha_amyl"/>
    <property type="match status" value="1"/>
</dbReference>
<evidence type="ECO:0000259" key="3">
    <source>
        <dbReference type="SMART" id="SM00499"/>
    </source>
</evidence>
<dbReference type="PANTHER" id="PTHR33076">
    <property type="entry name" value="NON-SPECIFIC LIPID-TRANSFER PROTEIN 2-RELATED"/>
    <property type="match status" value="1"/>
</dbReference>
<keyword evidence="2" id="KW-0732">Signal</keyword>
<accession>A0A9Q0CA83</accession>
<protein>
    <recommendedName>
        <fullName evidence="1">Non-specific lipid-transfer protein</fullName>
    </recommendedName>
</protein>
<dbReference type="GO" id="GO:0006869">
    <property type="term" value="P:lipid transport"/>
    <property type="evidence" value="ECO:0007669"/>
    <property type="project" value="InterPro"/>
</dbReference>
<dbReference type="GO" id="GO:0008289">
    <property type="term" value="F:lipid binding"/>
    <property type="evidence" value="ECO:0007669"/>
    <property type="project" value="UniProtKB-KW"/>
</dbReference>
<proteinExistence type="inferred from homology"/>
<dbReference type="SMART" id="SM00499">
    <property type="entry name" value="AAI"/>
    <property type="match status" value="1"/>
</dbReference>
<name>A0A9Q0CA83_9POAL</name>
<dbReference type="InterPro" id="IPR000528">
    <property type="entry name" value="Plant_nsLTP"/>
</dbReference>
<evidence type="ECO:0000313" key="4">
    <source>
        <dbReference type="EMBL" id="KAJ1690035.1"/>
    </source>
</evidence>
<keyword evidence="5" id="KW-1185">Reference proteome</keyword>